<proteinExistence type="predicted"/>
<evidence type="ECO:0000313" key="2">
    <source>
        <dbReference type="EMBL" id="MBS1259557.1"/>
    </source>
</evidence>
<dbReference type="Proteomes" id="UP000722750">
    <property type="component" value="Unassembled WGS sequence"/>
</dbReference>
<keyword evidence="1" id="KW-0812">Transmembrane</keyword>
<dbReference type="InterPro" id="IPR019734">
    <property type="entry name" value="TPR_rpt"/>
</dbReference>
<keyword evidence="1" id="KW-0472">Membrane</keyword>
<dbReference type="Pfam" id="PF13174">
    <property type="entry name" value="TPR_6"/>
    <property type="match status" value="1"/>
</dbReference>
<dbReference type="InterPro" id="IPR011990">
    <property type="entry name" value="TPR-like_helical_dom_sf"/>
</dbReference>
<keyword evidence="1" id="KW-1133">Transmembrane helix</keyword>
<dbReference type="SUPFAM" id="SSF48452">
    <property type="entry name" value="TPR-like"/>
    <property type="match status" value="1"/>
</dbReference>
<feature type="transmembrane region" description="Helical" evidence="1">
    <location>
        <begin position="20"/>
        <end position="39"/>
    </location>
</feature>
<keyword evidence="2" id="KW-0131">Cell cycle</keyword>
<keyword evidence="2" id="KW-0132">Cell division</keyword>
<reference evidence="2" key="1">
    <citation type="journal article" date="2021" name="ISME J.">
        <title>Fine-scale metabolic discontinuity in a stratified prokaryote microbiome of a Red Sea deep halocline.</title>
        <authorList>
            <person name="Michoud G."/>
            <person name="Ngugi D.K."/>
            <person name="Barozzi A."/>
            <person name="Merlino G."/>
            <person name="Calleja M.L."/>
            <person name="Delgado-Huertas A."/>
            <person name="Moran X.A.G."/>
            <person name="Daffonchio D."/>
        </authorList>
    </citation>
    <scope>NUCLEOTIDE SEQUENCE</scope>
    <source>
        <strain evidence="2">SuakinDeep_MAG55_1</strain>
    </source>
</reference>
<organism evidence="2 3">
    <name type="scientific">Candidatus Scalindua arabica</name>
    <dbReference type="NCBI Taxonomy" id="1127984"/>
    <lineage>
        <taxon>Bacteria</taxon>
        <taxon>Pseudomonadati</taxon>
        <taxon>Planctomycetota</taxon>
        <taxon>Candidatus Brocadiia</taxon>
        <taxon>Candidatus Brocadiales</taxon>
        <taxon>Candidatus Scalinduaceae</taxon>
        <taxon>Candidatus Scalindua</taxon>
    </lineage>
</organism>
<accession>A0A941W546</accession>
<name>A0A941W546_9BACT</name>
<dbReference type="Gene3D" id="1.25.40.10">
    <property type="entry name" value="Tetratricopeptide repeat domain"/>
    <property type="match status" value="1"/>
</dbReference>
<dbReference type="SMART" id="SM00028">
    <property type="entry name" value="TPR"/>
    <property type="match status" value="3"/>
</dbReference>
<dbReference type="Pfam" id="PF13432">
    <property type="entry name" value="TPR_16"/>
    <property type="match status" value="1"/>
</dbReference>
<sequence length="218" mass="24508">MEATKERIRNFTKFFQDYGLWIAIGIGVAVAAGVPTYLFSQKGAKDFNEVWSRVYQINYELSVAENEGPEKKTEALEGAISEYTFLKDNLSTTDATPWLLLELGNAQYKAKKHDEAIVTYREFLARFGKHPLAPIIRHSLGYALEEKGELKEAIEQFEEIARAPESTYLKAQVKLDAGRCYEKLGELTSAVAAYKDVIGSFPESSSAKMAAYRLEDIE</sequence>
<dbReference type="GO" id="GO:0051301">
    <property type="term" value="P:cell division"/>
    <property type="evidence" value="ECO:0007669"/>
    <property type="project" value="UniProtKB-KW"/>
</dbReference>
<gene>
    <name evidence="2" type="ORF">MAG551_02629</name>
</gene>
<evidence type="ECO:0000256" key="1">
    <source>
        <dbReference type="SAM" id="Phobius"/>
    </source>
</evidence>
<dbReference type="AlphaFoldDB" id="A0A941W546"/>
<evidence type="ECO:0000313" key="3">
    <source>
        <dbReference type="Proteomes" id="UP000722750"/>
    </source>
</evidence>
<protein>
    <submittedName>
        <fullName evidence="2">Cell division coordinator CpoB</fullName>
    </submittedName>
</protein>
<comment type="caution">
    <text evidence="2">The sequence shown here is derived from an EMBL/GenBank/DDBJ whole genome shotgun (WGS) entry which is preliminary data.</text>
</comment>
<dbReference type="EMBL" id="JAANXD010000100">
    <property type="protein sequence ID" value="MBS1259557.1"/>
    <property type="molecule type" value="Genomic_DNA"/>
</dbReference>